<dbReference type="Proteomes" id="UP000683360">
    <property type="component" value="Unassembled WGS sequence"/>
</dbReference>
<dbReference type="PROSITE" id="PS50026">
    <property type="entry name" value="EGF_3"/>
    <property type="match status" value="2"/>
</dbReference>
<accession>A0A8S3T436</accession>
<dbReference type="SUPFAM" id="SSF57184">
    <property type="entry name" value="Growth factor receptor domain"/>
    <property type="match status" value="1"/>
</dbReference>
<dbReference type="InterPro" id="IPR000152">
    <property type="entry name" value="EGF-type_Asp/Asn_hydroxyl_site"/>
</dbReference>
<evidence type="ECO:0000256" key="6">
    <source>
        <dbReference type="SAM" id="MobiDB-lite"/>
    </source>
</evidence>
<evidence type="ECO:0000313" key="9">
    <source>
        <dbReference type="Proteomes" id="UP000683360"/>
    </source>
</evidence>
<dbReference type="GO" id="GO:0005509">
    <property type="term" value="F:calcium ion binding"/>
    <property type="evidence" value="ECO:0007669"/>
    <property type="project" value="InterPro"/>
</dbReference>
<evidence type="ECO:0000256" key="4">
    <source>
        <dbReference type="ARBA" id="ARBA00023157"/>
    </source>
</evidence>
<dbReference type="InterPro" id="IPR018097">
    <property type="entry name" value="EGF_Ca-bd_CS"/>
</dbReference>
<name>A0A8S3T436_MYTED</name>
<dbReference type="AlphaFoldDB" id="A0A8S3T436"/>
<keyword evidence="9" id="KW-1185">Reference proteome</keyword>
<dbReference type="PANTHER" id="PTHR24050:SF28">
    <property type="entry name" value="UROMODULIN-LIKE"/>
    <property type="match status" value="1"/>
</dbReference>
<evidence type="ECO:0000259" key="7">
    <source>
        <dbReference type="PROSITE" id="PS50026"/>
    </source>
</evidence>
<feature type="compositionally biased region" description="Polar residues" evidence="6">
    <location>
        <begin position="203"/>
        <end position="213"/>
    </location>
</feature>
<protein>
    <recommendedName>
        <fullName evidence="7">EGF-like domain-containing protein</fullName>
    </recommendedName>
</protein>
<dbReference type="InterPro" id="IPR052235">
    <property type="entry name" value="Nephronectin_domain"/>
</dbReference>
<sequence>MDCNNVNGSCTCKNEWKGANCDMDINECDDATTCDSIPDSTCQNSVGSYDCVCNAGYQKNASNLCGSRFCFFSSQHLIDEDIDECGISYLNNCSKNASCFDTDGSFYCVCDVGYSGQGDVKCTETTTEENTTQEATTQAFTTEIASTQETTTQEATTQDATTLDAATHETTTQATTQDATTQEATTQKATTQQTSTTREVTTPSSYNKRSHTKLTTTPELTSYYSSSAATNDNFIKVVVYRIRKGSLVVQHAVILNSTSTTGQNQVAAATNKLVNGGAMLTFAGLTSPAAAGATTACHLYCRRS</sequence>
<keyword evidence="3" id="KW-0677">Repeat</keyword>
<evidence type="ECO:0000313" key="8">
    <source>
        <dbReference type="EMBL" id="CAG2228183.1"/>
    </source>
</evidence>
<feature type="domain" description="EGF-like" evidence="7">
    <location>
        <begin position="24"/>
        <end position="66"/>
    </location>
</feature>
<keyword evidence="2" id="KW-0732">Signal</keyword>
<dbReference type="PROSITE" id="PS01186">
    <property type="entry name" value="EGF_2"/>
    <property type="match status" value="2"/>
</dbReference>
<proteinExistence type="predicted"/>
<dbReference type="InterPro" id="IPR001881">
    <property type="entry name" value="EGF-like_Ca-bd_dom"/>
</dbReference>
<feature type="compositionally biased region" description="Low complexity" evidence="6">
    <location>
        <begin position="147"/>
        <end position="202"/>
    </location>
</feature>
<dbReference type="InterPro" id="IPR000742">
    <property type="entry name" value="EGF"/>
</dbReference>
<dbReference type="Gene3D" id="2.10.25.10">
    <property type="entry name" value="Laminin"/>
    <property type="match status" value="2"/>
</dbReference>
<dbReference type="CDD" id="cd00054">
    <property type="entry name" value="EGF_CA"/>
    <property type="match status" value="2"/>
</dbReference>
<feature type="disulfide bond" evidence="5">
    <location>
        <begin position="34"/>
        <end position="51"/>
    </location>
</feature>
<feature type="domain" description="EGF-like" evidence="7">
    <location>
        <begin position="81"/>
        <end position="123"/>
    </location>
</feature>
<comment type="caution">
    <text evidence="5">Lacks conserved residue(s) required for the propagation of feature annotation.</text>
</comment>
<evidence type="ECO:0000256" key="5">
    <source>
        <dbReference type="PROSITE-ProRule" id="PRU00076"/>
    </source>
</evidence>
<organism evidence="8 9">
    <name type="scientific">Mytilus edulis</name>
    <name type="common">Blue mussel</name>
    <dbReference type="NCBI Taxonomy" id="6550"/>
    <lineage>
        <taxon>Eukaryota</taxon>
        <taxon>Metazoa</taxon>
        <taxon>Spiralia</taxon>
        <taxon>Lophotrochozoa</taxon>
        <taxon>Mollusca</taxon>
        <taxon>Bivalvia</taxon>
        <taxon>Autobranchia</taxon>
        <taxon>Pteriomorphia</taxon>
        <taxon>Mytilida</taxon>
        <taxon>Mytiloidea</taxon>
        <taxon>Mytilidae</taxon>
        <taxon>Mytilinae</taxon>
        <taxon>Mytilus</taxon>
    </lineage>
</organism>
<keyword evidence="4 5" id="KW-1015">Disulfide bond</keyword>
<gene>
    <name evidence="8" type="ORF">MEDL_41138</name>
</gene>
<dbReference type="SMART" id="SM00179">
    <property type="entry name" value="EGF_CA"/>
    <property type="match status" value="2"/>
</dbReference>
<comment type="caution">
    <text evidence="8">The sequence shown here is derived from an EMBL/GenBank/DDBJ whole genome shotgun (WGS) entry which is preliminary data.</text>
</comment>
<evidence type="ECO:0000256" key="3">
    <source>
        <dbReference type="ARBA" id="ARBA00022737"/>
    </source>
</evidence>
<evidence type="ECO:0000256" key="2">
    <source>
        <dbReference type="ARBA" id="ARBA00022729"/>
    </source>
</evidence>
<dbReference type="Pfam" id="PF07645">
    <property type="entry name" value="EGF_CA"/>
    <property type="match status" value="2"/>
</dbReference>
<evidence type="ECO:0000256" key="1">
    <source>
        <dbReference type="ARBA" id="ARBA00022536"/>
    </source>
</evidence>
<dbReference type="FunFam" id="2.10.25.10:FF:000038">
    <property type="entry name" value="Fibrillin 2"/>
    <property type="match status" value="1"/>
</dbReference>
<dbReference type="EMBL" id="CAJPWZ010001990">
    <property type="protein sequence ID" value="CAG2228183.1"/>
    <property type="molecule type" value="Genomic_DNA"/>
</dbReference>
<dbReference type="OrthoDB" id="339125at2759"/>
<dbReference type="PANTHER" id="PTHR24050">
    <property type="entry name" value="PA14 DOMAIN-CONTAINING PROTEIN"/>
    <property type="match status" value="1"/>
</dbReference>
<keyword evidence="1 5" id="KW-0245">EGF-like domain</keyword>
<dbReference type="InterPro" id="IPR009030">
    <property type="entry name" value="Growth_fac_rcpt_cys_sf"/>
</dbReference>
<dbReference type="InterPro" id="IPR049883">
    <property type="entry name" value="NOTCH1_EGF-like"/>
</dbReference>
<feature type="region of interest" description="Disordered" evidence="6">
    <location>
        <begin position="147"/>
        <end position="213"/>
    </location>
</feature>
<dbReference type="PROSITE" id="PS00010">
    <property type="entry name" value="ASX_HYDROXYL"/>
    <property type="match status" value="2"/>
</dbReference>
<dbReference type="SMART" id="SM00181">
    <property type="entry name" value="EGF"/>
    <property type="match status" value="2"/>
</dbReference>
<reference evidence="8" key="1">
    <citation type="submission" date="2021-03" db="EMBL/GenBank/DDBJ databases">
        <authorList>
            <person name="Bekaert M."/>
        </authorList>
    </citation>
    <scope>NUCLEOTIDE SEQUENCE</scope>
</reference>
<dbReference type="PROSITE" id="PS01187">
    <property type="entry name" value="EGF_CA"/>
    <property type="match status" value="1"/>
</dbReference>